<protein>
    <submittedName>
        <fullName evidence="1">Helix-turn-helix domain-containing protein</fullName>
    </submittedName>
</protein>
<dbReference type="AlphaFoldDB" id="A0AB39CTA7"/>
<proteinExistence type="predicted"/>
<dbReference type="InterPro" id="IPR036388">
    <property type="entry name" value="WH-like_DNA-bd_sf"/>
</dbReference>
<evidence type="ECO:0000313" key="2">
    <source>
        <dbReference type="EMBL" id="XDJ55694.1"/>
    </source>
</evidence>
<name>A0AB39CTA7_9BURK</name>
<dbReference type="EMBL" id="CP158253">
    <property type="protein sequence ID" value="XDJ45083.1"/>
    <property type="molecule type" value="Genomic_DNA"/>
</dbReference>
<reference evidence="1" key="1">
    <citation type="submission" date="2024-05" db="EMBL/GenBank/DDBJ databases">
        <authorList>
            <person name="Luo Y.-C."/>
            <person name="Nicholds J."/>
            <person name="Mortimer T."/>
            <person name="Maboni G."/>
        </authorList>
    </citation>
    <scope>NUCLEOTIDE SEQUENCE</scope>
    <source>
        <strain evidence="2">150221</strain>
        <strain evidence="1">153271</strain>
    </source>
</reference>
<sequence>MMVFDPFAGLIRQIEGHRQDPKLRTTKVNPYDRIIALERLAKGERSCDIAEDLGVTKDTVEGWKRAAREAWRG</sequence>
<dbReference type="Gene3D" id="1.10.10.10">
    <property type="entry name" value="Winged helix-like DNA-binding domain superfamily/Winged helix DNA-binding domain"/>
    <property type="match status" value="1"/>
</dbReference>
<evidence type="ECO:0000313" key="1">
    <source>
        <dbReference type="EMBL" id="XDJ45083.1"/>
    </source>
</evidence>
<dbReference type="GeneID" id="93065958"/>
<dbReference type="RefSeq" id="WP_368647774.1">
    <property type="nucleotide sequence ID" value="NZ_CP158253.1"/>
</dbReference>
<dbReference type="InterPro" id="IPR009057">
    <property type="entry name" value="Homeodomain-like_sf"/>
</dbReference>
<dbReference type="KEGG" id="cgin:ABRZ00_00450"/>
<accession>A0AB39CTA7</accession>
<dbReference type="EMBL" id="CP158257">
    <property type="protein sequence ID" value="XDJ55694.1"/>
    <property type="molecule type" value="Genomic_DNA"/>
</dbReference>
<organism evidence="1">
    <name type="scientific">Castellaniella ginsengisoli</name>
    <dbReference type="NCBI Taxonomy" id="546114"/>
    <lineage>
        <taxon>Bacteria</taxon>
        <taxon>Pseudomonadati</taxon>
        <taxon>Pseudomonadota</taxon>
        <taxon>Betaproteobacteria</taxon>
        <taxon>Burkholderiales</taxon>
        <taxon>Alcaligenaceae</taxon>
        <taxon>Castellaniella</taxon>
    </lineage>
</organism>
<dbReference type="SUPFAM" id="SSF46689">
    <property type="entry name" value="Homeodomain-like"/>
    <property type="match status" value="1"/>
</dbReference>
<dbReference type="Pfam" id="PF13384">
    <property type="entry name" value="HTH_23"/>
    <property type="match status" value="1"/>
</dbReference>
<gene>
    <name evidence="2" type="ORF">ABRZ00_00450</name>
    <name evidence="1" type="ORF">ABRZ02_01940</name>
</gene>